<feature type="region of interest" description="Disordered" evidence="1">
    <location>
        <begin position="1"/>
        <end position="20"/>
    </location>
</feature>
<reference evidence="2" key="1">
    <citation type="submission" date="2018-06" db="EMBL/GenBank/DDBJ databases">
        <authorList>
            <person name="Zhirakovskaya E."/>
        </authorList>
    </citation>
    <scope>NUCLEOTIDE SEQUENCE</scope>
</reference>
<name>A0A3B0ZFC1_9ZZZZ</name>
<accession>A0A3B0ZFC1</accession>
<evidence type="ECO:0000256" key="1">
    <source>
        <dbReference type="SAM" id="MobiDB-lite"/>
    </source>
</evidence>
<organism evidence="2">
    <name type="scientific">hydrothermal vent metagenome</name>
    <dbReference type="NCBI Taxonomy" id="652676"/>
    <lineage>
        <taxon>unclassified sequences</taxon>
        <taxon>metagenomes</taxon>
        <taxon>ecological metagenomes</taxon>
    </lineage>
</organism>
<proteinExistence type="predicted"/>
<sequence length="43" mass="5001">MMCFKKSTGSRVHRDSPSSDQTDLIISSVVNNKVYQYEKYNNE</sequence>
<dbReference type="EMBL" id="UOFS01000011">
    <property type="protein sequence ID" value="VAW92085.1"/>
    <property type="molecule type" value="Genomic_DNA"/>
</dbReference>
<dbReference type="AlphaFoldDB" id="A0A3B0ZFC1"/>
<evidence type="ECO:0000313" key="2">
    <source>
        <dbReference type="EMBL" id="VAW92085.1"/>
    </source>
</evidence>
<protein>
    <submittedName>
        <fullName evidence="2">Uncharacterized protein</fullName>
    </submittedName>
</protein>
<gene>
    <name evidence="2" type="ORF">MNBD_GAMMA22-2339</name>
</gene>